<evidence type="ECO:0000313" key="12">
    <source>
        <dbReference type="EMBL" id="GEB49815.1"/>
    </source>
</evidence>
<comment type="function">
    <text evidence="9 10">Fluoride-specific ion channel. Important for reducing fluoride concentration in the cell, thus reducing its toxicity.</text>
</comment>
<protein>
    <recommendedName>
        <fullName evidence="10">Fluoride-specific ion channel FluC</fullName>
    </recommendedName>
</protein>
<evidence type="ECO:0000256" key="2">
    <source>
        <dbReference type="ARBA" id="ARBA00022475"/>
    </source>
</evidence>
<dbReference type="GO" id="GO:0140114">
    <property type="term" value="P:cellular detoxification of fluoride"/>
    <property type="evidence" value="ECO:0007669"/>
    <property type="project" value="UniProtKB-UniRule"/>
</dbReference>
<dbReference type="AlphaFoldDB" id="A0A4Y3QWR6"/>
<feature type="transmembrane region" description="Helical" evidence="10">
    <location>
        <begin position="98"/>
        <end position="117"/>
    </location>
</feature>
<dbReference type="EMBL" id="BJMM01000009">
    <property type="protein sequence ID" value="GEB49815.1"/>
    <property type="molecule type" value="Genomic_DNA"/>
</dbReference>
<reference evidence="12 13" key="1">
    <citation type="submission" date="2019-06" db="EMBL/GenBank/DDBJ databases">
        <title>Whole genome shotgun sequence of Streptomyces cacaoi subsp. cacaoi NBRC 12748.</title>
        <authorList>
            <person name="Hosoyama A."/>
            <person name="Uohara A."/>
            <person name="Ohji S."/>
            <person name="Ichikawa N."/>
        </authorList>
    </citation>
    <scope>NUCLEOTIDE SEQUENCE [LARGE SCALE GENOMIC DNA]</scope>
    <source>
        <strain evidence="12 13">NBRC 12748</strain>
    </source>
</reference>
<dbReference type="Proteomes" id="UP000319210">
    <property type="component" value="Unassembled WGS sequence"/>
</dbReference>
<gene>
    <name evidence="10" type="primary">fluC</name>
    <name evidence="10" type="synonym">crcB</name>
    <name evidence="12" type="ORF">SCA03_23660</name>
</gene>
<feature type="transmembrane region" description="Helical" evidence="10">
    <location>
        <begin position="163"/>
        <end position="180"/>
    </location>
</feature>
<feature type="binding site" evidence="10">
    <location>
        <position position="174"/>
    </location>
    <ligand>
        <name>Na(+)</name>
        <dbReference type="ChEBI" id="CHEBI:29101"/>
        <note>structural</note>
    </ligand>
</feature>
<keyword evidence="3 10" id="KW-0812">Transmembrane</keyword>
<keyword evidence="10" id="KW-0813">Transport</keyword>
<evidence type="ECO:0000256" key="6">
    <source>
        <dbReference type="ARBA" id="ARBA00023303"/>
    </source>
</evidence>
<evidence type="ECO:0000256" key="3">
    <source>
        <dbReference type="ARBA" id="ARBA00022692"/>
    </source>
</evidence>
<feature type="compositionally biased region" description="Basic and acidic residues" evidence="11">
    <location>
        <begin position="1"/>
        <end position="15"/>
    </location>
</feature>
<evidence type="ECO:0000313" key="13">
    <source>
        <dbReference type="Proteomes" id="UP000319210"/>
    </source>
</evidence>
<evidence type="ECO:0000256" key="1">
    <source>
        <dbReference type="ARBA" id="ARBA00004651"/>
    </source>
</evidence>
<dbReference type="Pfam" id="PF02537">
    <property type="entry name" value="CRCB"/>
    <property type="match status" value="1"/>
</dbReference>
<evidence type="ECO:0000256" key="5">
    <source>
        <dbReference type="ARBA" id="ARBA00023136"/>
    </source>
</evidence>
<evidence type="ECO:0000256" key="4">
    <source>
        <dbReference type="ARBA" id="ARBA00022989"/>
    </source>
</evidence>
<name>A0A4Y3QWR6_STRCI</name>
<sequence>MQMRPHPEPRPEPRPRVPSPADEPQRGSEPRPGVQPSARDGSGPEEAGSGPQGAGPGGDAGRDPGPERGAPEAHRPRPSDGAPASPPPRRPAPWRAQVPVAGVVALGGALGATARYGVQSAWPTAAGGIPWATLTVNAVGCAVIGVFMVVVGSLRTVHPLLRPFFGTGVLGGFTTFSTYAGDTDTLLAAGHTREALVYLTVTLAAALAAAWSAAWLTRRVMAWRRR</sequence>
<keyword evidence="10" id="KW-0915">Sodium</keyword>
<dbReference type="GO" id="GO:0062054">
    <property type="term" value="F:fluoride channel activity"/>
    <property type="evidence" value="ECO:0007669"/>
    <property type="project" value="UniProtKB-UniRule"/>
</dbReference>
<dbReference type="PANTHER" id="PTHR28259">
    <property type="entry name" value="FLUORIDE EXPORT PROTEIN 1-RELATED"/>
    <property type="match status" value="1"/>
</dbReference>
<dbReference type="GO" id="GO:0046872">
    <property type="term" value="F:metal ion binding"/>
    <property type="evidence" value="ECO:0007669"/>
    <property type="project" value="UniProtKB-KW"/>
</dbReference>
<keyword evidence="13" id="KW-1185">Reference proteome</keyword>
<feature type="compositionally biased region" description="Low complexity" evidence="11">
    <location>
        <begin position="40"/>
        <end position="49"/>
    </location>
</feature>
<keyword evidence="5 10" id="KW-0472">Membrane</keyword>
<feature type="transmembrane region" description="Helical" evidence="10">
    <location>
        <begin position="129"/>
        <end position="151"/>
    </location>
</feature>
<organism evidence="12 13">
    <name type="scientific">Streptomyces cacaoi</name>
    <dbReference type="NCBI Taxonomy" id="1898"/>
    <lineage>
        <taxon>Bacteria</taxon>
        <taxon>Bacillati</taxon>
        <taxon>Actinomycetota</taxon>
        <taxon>Actinomycetes</taxon>
        <taxon>Kitasatosporales</taxon>
        <taxon>Streptomycetaceae</taxon>
        <taxon>Streptomyces</taxon>
    </lineage>
</organism>
<feature type="binding site" evidence="10">
    <location>
        <position position="171"/>
    </location>
    <ligand>
        <name>Na(+)</name>
        <dbReference type="ChEBI" id="CHEBI:29101"/>
        <note>structural</note>
    </ligand>
</feature>
<dbReference type="GO" id="GO:0005886">
    <property type="term" value="C:plasma membrane"/>
    <property type="evidence" value="ECO:0007669"/>
    <property type="project" value="UniProtKB-SubCell"/>
</dbReference>
<dbReference type="InterPro" id="IPR003691">
    <property type="entry name" value="FluC"/>
</dbReference>
<evidence type="ECO:0000256" key="7">
    <source>
        <dbReference type="ARBA" id="ARBA00035120"/>
    </source>
</evidence>
<keyword evidence="6 10" id="KW-0407">Ion channel</keyword>
<comment type="caution">
    <text evidence="12">The sequence shown here is derived from an EMBL/GenBank/DDBJ whole genome shotgun (WGS) entry which is preliminary data.</text>
</comment>
<keyword evidence="10" id="KW-0479">Metal-binding</keyword>
<feature type="region of interest" description="Disordered" evidence="11">
    <location>
        <begin position="1"/>
        <end position="94"/>
    </location>
</feature>
<comment type="similarity">
    <text evidence="7 10">Belongs to the fluoride channel Fluc/FEX (TC 1.A.43) family.</text>
</comment>
<accession>A0A4Y3QWR6</accession>
<dbReference type="HAMAP" id="MF_00454">
    <property type="entry name" value="FluC"/>
    <property type="match status" value="1"/>
</dbReference>
<feature type="compositionally biased region" description="Gly residues" evidence="11">
    <location>
        <begin position="50"/>
        <end position="59"/>
    </location>
</feature>
<comment type="catalytic activity">
    <reaction evidence="8">
        <text>fluoride(in) = fluoride(out)</text>
        <dbReference type="Rhea" id="RHEA:76159"/>
        <dbReference type="ChEBI" id="CHEBI:17051"/>
    </reaction>
    <physiologicalReaction direction="left-to-right" evidence="8">
        <dbReference type="Rhea" id="RHEA:76160"/>
    </physiologicalReaction>
</comment>
<dbReference type="NCBIfam" id="TIGR00494">
    <property type="entry name" value="crcB"/>
    <property type="match status" value="1"/>
</dbReference>
<evidence type="ECO:0000256" key="11">
    <source>
        <dbReference type="SAM" id="MobiDB-lite"/>
    </source>
</evidence>
<keyword evidence="2 10" id="KW-1003">Cell membrane</keyword>
<evidence type="ECO:0000256" key="10">
    <source>
        <dbReference type="HAMAP-Rule" id="MF_00454"/>
    </source>
</evidence>
<dbReference type="PANTHER" id="PTHR28259:SF1">
    <property type="entry name" value="FLUORIDE EXPORT PROTEIN 1-RELATED"/>
    <property type="match status" value="1"/>
</dbReference>
<evidence type="ECO:0000256" key="8">
    <source>
        <dbReference type="ARBA" id="ARBA00035585"/>
    </source>
</evidence>
<feature type="compositionally biased region" description="Basic and acidic residues" evidence="11">
    <location>
        <begin position="60"/>
        <end position="78"/>
    </location>
</feature>
<comment type="subcellular location">
    <subcellularLocation>
        <location evidence="1 10">Cell membrane</location>
        <topology evidence="1 10">Multi-pass membrane protein</topology>
    </subcellularLocation>
</comment>
<keyword evidence="4 10" id="KW-1133">Transmembrane helix</keyword>
<proteinExistence type="inferred from homology"/>
<evidence type="ECO:0000256" key="9">
    <source>
        <dbReference type="ARBA" id="ARBA00049940"/>
    </source>
</evidence>
<keyword evidence="10" id="KW-0406">Ion transport</keyword>
<comment type="activity regulation">
    <text evidence="10">Na(+) is not transported, but it plays an essential structural role and its presence is essential for fluoride channel function.</text>
</comment>
<feature type="transmembrane region" description="Helical" evidence="10">
    <location>
        <begin position="195"/>
        <end position="216"/>
    </location>
</feature>